<name>A0AAV5T668_9BILA</name>
<protein>
    <recommendedName>
        <fullName evidence="3">C2H2-type domain-containing protein</fullName>
    </recommendedName>
</protein>
<feature type="non-terminal residue" evidence="1">
    <location>
        <position position="1"/>
    </location>
</feature>
<sequence>VGFGDYVMLLERKYQGLKKSQNFIKFNYRACGDAFDTRYVRDQHLTKHFQSVIESVWLTIERMQDESPDRFLINQYPLCGFLMSSRKSFRSHIIHRHLMCERAALESLIGPGVKQEELLTVREHIALEGRKNIAEPVNLPPIPMKKVKEEENEEK</sequence>
<gene>
    <name evidence="1" type="ORF">PENTCL1PPCAC_13196</name>
</gene>
<organism evidence="1 2">
    <name type="scientific">Pristionchus entomophagus</name>
    <dbReference type="NCBI Taxonomy" id="358040"/>
    <lineage>
        <taxon>Eukaryota</taxon>
        <taxon>Metazoa</taxon>
        <taxon>Ecdysozoa</taxon>
        <taxon>Nematoda</taxon>
        <taxon>Chromadorea</taxon>
        <taxon>Rhabditida</taxon>
        <taxon>Rhabditina</taxon>
        <taxon>Diplogasteromorpha</taxon>
        <taxon>Diplogasteroidea</taxon>
        <taxon>Neodiplogasteridae</taxon>
        <taxon>Pristionchus</taxon>
    </lineage>
</organism>
<dbReference type="AlphaFoldDB" id="A0AAV5T668"/>
<proteinExistence type="predicted"/>
<comment type="caution">
    <text evidence="1">The sequence shown here is derived from an EMBL/GenBank/DDBJ whole genome shotgun (WGS) entry which is preliminary data.</text>
</comment>
<dbReference type="Proteomes" id="UP001432027">
    <property type="component" value="Unassembled WGS sequence"/>
</dbReference>
<evidence type="ECO:0000313" key="2">
    <source>
        <dbReference type="Proteomes" id="UP001432027"/>
    </source>
</evidence>
<keyword evidence="2" id="KW-1185">Reference proteome</keyword>
<evidence type="ECO:0008006" key="3">
    <source>
        <dbReference type="Google" id="ProtNLM"/>
    </source>
</evidence>
<accession>A0AAV5T668</accession>
<dbReference type="EMBL" id="BTSX01000003">
    <property type="protein sequence ID" value="GMS91021.1"/>
    <property type="molecule type" value="Genomic_DNA"/>
</dbReference>
<reference evidence="1" key="1">
    <citation type="submission" date="2023-10" db="EMBL/GenBank/DDBJ databases">
        <title>Genome assembly of Pristionchus species.</title>
        <authorList>
            <person name="Yoshida K."/>
            <person name="Sommer R.J."/>
        </authorList>
    </citation>
    <scope>NUCLEOTIDE SEQUENCE</scope>
    <source>
        <strain evidence="1">RS0144</strain>
    </source>
</reference>
<evidence type="ECO:0000313" key="1">
    <source>
        <dbReference type="EMBL" id="GMS91021.1"/>
    </source>
</evidence>